<dbReference type="OrthoDB" id="1741717at2759"/>
<evidence type="ECO:0000256" key="1">
    <source>
        <dbReference type="ARBA" id="ARBA00023242"/>
    </source>
</evidence>
<reference evidence="5 6" key="1">
    <citation type="journal article" date="2020" name="ISME J.">
        <title>Uncovering the hidden diversity of litter-decomposition mechanisms in mushroom-forming fungi.</title>
        <authorList>
            <person name="Floudas D."/>
            <person name="Bentzer J."/>
            <person name="Ahren D."/>
            <person name="Johansson T."/>
            <person name="Persson P."/>
            <person name="Tunlid A."/>
        </authorList>
    </citation>
    <scope>NUCLEOTIDE SEQUENCE [LARGE SCALE GENOMIC DNA]</scope>
    <source>
        <strain evidence="5 6">CBS 661.87</strain>
    </source>
</reference>
<comment type="subcellular location">
    <subcellularLocation>
        <location evidence="2">Nucleus</location>
    </subcellularLocation>
</comment>
<name>A0A8H5HEU5_9AGAR</name>
<keyword evidence="1 2" id="KW-0539">Nucleus</keyword>
<evidence type="ECO:0000256" key="3">
    <source>
        <dbReference type="SAM" id="MobiDB-lite"/>
    </source>
</evidence>
<feature type="domain" description="YEATS" evidence="4">
    <location>
        <begin position="406"/>
        <end position="552"/>
    </location>
</feature>
<evidence type="ECO:0000313" key="6">
    <source>
        <dbReference type="Proteomes" id="UP000565441"/>
    </source>
</evidence>
<gene>
    <name evidence="5" type="ORF">D9615_004461</name>
</gene>
<evidence type="ECO:0000313" key="5">
    <source>
        <dbReference type="EMBL" id="KAF5382019.1"/>
    </source>
</evidence>
<dbReference type="PROSITE" id="PS51037">
    <property type="entry name" value="YEATS"/>
    <property type="match status" value="1"/>
</dbReference>
<accession>A0A8H5HEU5</accession>
<dbReference type="AlphaFoldDB" id="A0A8H5HEU5"/>
<dbReference type="Gene3D" id="2.60.40.1970">
    <property type="entry name" value="YEATS domain"/>
    <property type="match status" value="1"/>
</dbReference>
<dbReference type="InterPro" id="IPR055127">
    <property type="entry name" value="YEATS2_3HBD"/>
</dbReference>
<proteinExistence type="predicted"/>
<dbReference type="InterPro" id="IPR055129">
    <property type="entry name" value="YEATS_dom"/>
</dbReference>
<keyword evidence="6" id="KW-1185">Reference proteome</keyword>
<evidence type="ECO:0000256" key="2">
    <source>
        <dbReference type="PROSITE-ProRule" id="PRU00376"/>
    </source>
</evidence>
<dbReference type="GO" id="GO:0005634">
    <property type="term" value="C:nucleus"/>
    <property type="evidence" value="ECO:0007669"/>
    <property type="project" value="UniProtKB-SubCell"/>
</dbReference>
<feature type="region of interest" description="Disordered" evidence="3">
    <location>
        <begin position="370"/>
        <end position="402"/>
    </location>
</feature>
<protein>
    <recommendedName>
        <fullName evidence="4">YEATS domain-containing protein</fullName>
    </recommendedName>
</protein>
<dbReference type="InterPro" id="IPR038704">
    <property type="entry name" value="YEAST_sf"/>
</dbReference>
<sequence>MLCKALLVDKFFNSKRRSFLKFIMSSRKKRKFDTEAPIGECFGEVIAELDLEIALRRRLAETIDSRITWALVLQESLKKGGNGSTTSFMEAAFDAISAIEMPINVLFTREICPKIAPVALNHVQPIRIPRPPPKQKAARKPNANFLYIRSADLEPPYDDNHVRIYLLRCPTCLRKAFTSLQGLLNHARISHGLEWGTHDECVRACAVMDSELDVDLGIEVGLGPSGILPGLRSLFQMAVGAHQAIDSATEADVKSDKAGGKAEPPSASSHLVRTLGLHEDTPALAPFLGKQAARRGIKLWGNGDEFVDVDGVGDDEAHNLKGLPTCSMEGEATIRPTNSQRIWRMPFAHRNDSEPEAPGKVQEMGPVANTEPDLTHISSTTPEPFKTADDRHPAPAAGSINMITPTGSRFHFAARVIVIDRSFWIPPEKRPESNKVHTHKWMISVDSPSYSHHITTILKKLTVSSLSDPSGSPLTTTSPPFVAVGTTKEPFLARLELHFSGAPGPNGEVTDQTMVLEHWVELDLMKSSTPVVGDEQVVDIELDKRTILLPIQKGYTPIGAKVLWSQSAETLQVKDGFSKADHIQAHGDILNNIVRKFPMTLNEVKSGRQAQPQVPYKLVSTAQFKSFVPGRRKAIEWCRARAIRDAFTRAIRDPRFTAQSPIPLTTADVYSWLTEEGHFIRPDDATEPKKKHNDTSTKDEYAQTWCSTCGLGFHSHVVASAVNAEHTQLPSKAVKMEAGVKSEDGQPQQEYTRTFPNPCNIAPQVTKIPLVNVYTRVPPTPSAQSIPPVQKLEMRITSFRASDLVAASDPKLTVAVHSMVRALDLQTFASPSHNGKTLHPLDGFGTDKHQVEAHLASRALLAIVANRFMRKLVEGGLDVVKRDKAASTVSSGSVIKKRRRNAKENMAARTVLTPTHILSSVISHARDPHSQGSVLDVAMFECIAKLGVPFTPKGLLPIAAATQGQPPEPVISVKVEEF</sequence>
<dbReference type="EMBL" id="JAACJP010000009">
    <property type="protein sequence ID" value="KAF5382019.1"/>
    <property type="molecule type" value="Genomic_DNA"/>
</dbReference>
<evidence type="ECO:0000259" key="4">
    <source>
        <dbReference type="PROSITE" id="PS51037"/>
    </source>
</evidence>
<dbReference type="Proteomes" id="UP000565441">
    <property type="component" value="Unassembled WGS sequence"/>
</dbReference>
<organism evidence="5 6">
    <name type="scientific">Tricholomella constricta</name>
    <dbReference type="NCBI Taxonomy" id="117010"/>
    <lineage>
        <taxon>Eukaryota</taxon>
        <taxon>Fungi</taxon>
        <taxon>Dikarya</taxon>
        <taxon>Basidiomycota</taxon>
        <taxon>Agaricomycotina</taxon>
        <taxon>Agaricomycetes</taxon>
        <taxon>Agaricomycetidae</taxon>
        <taxon>Agaricales</taxon>
        <taxon>Tricholomatineae</taxon>
        <taxon>Lyophyllaceae</taxon>
        <taxon>Tricholomella</taxon>
    </lineage>
</organism>
<comment type="caution">
    <text evidence="5">The sequence shown here is derived from an EMBL/GenBank/DDBJ whole genome shotgun (WGS) entry which is preliminary data.</text>
</comment>
<dbReference type="Pfam" id="PF22951">
    <property type="entry name" value="3HBD"/>
    <property type="match status" value="1"/>
</dbReference>